<keyword evidence="5" id="KW-0442">Lipid degradation</keyword>
<evidence type="ECO:0000256" key="5">
    <source>
        <dbReference type="ARBA" id="ARBA00022963"/>
    </source>
</evidence>
<keyword evidence="6" id="KW-0443">Lipid metabolism</keyword>
<evidence type="ECO:0000256" key="2">
    <source>
        <dbReference type="ARBA" id="ARBA00004613"/>
    </source>
</evidence>
<comment type="subcellular location">
    <subcellularLocation>
        <location evidence="2">Secreted</location>
    </subcellularLocation>
</comment>
<feature type="signal peptide" evidence="8">
    <location>
        <begin position="1"/>
        <end position="20"/>
    </location>
</feature>
<comment type="cofactor">
    <cofactor evidence="1">
        <name>Ca(2+)</name>
        <dbReference type="ChEBI" id="CHEBI:29108"/>
    </cofactor>
</comment>
<evidence type="ECO:0000256" key="8">
    <source>
        <dbReference type="SAM" id="SignalP"/>
    </source>
</evidence>
<feature type="chain" id="PRO_5046177038" description="phospholipase A2" evidence="8">
    <location>
        <begin position="21"/>
        <end position="173"/>
    </location>
</feature>
<dbReference type="GeneID" id="126892884"/>
<dbReference type="PANTHER" id="PTHR12253">
    <property type="entry name" value="RH14732P"/>
    <property type="match status" value="1"/>
</dbReference>
<proteinExistence type="predicted"/>
<dbReference type="InterPro" id="IPR036444">
    <property type="entry name" value="PLipase_A2_dom_sf"/>
</dbReference>
<keyword evidence="11" id="KW-1185">Reference proteome</keyword>
<dbReference type="Proteomes" id="UP001652700">
    <property type="component" value="Unplaced"/>
</dbReference>
<dbReference type="PROSITE" id="PS00118">
    <property type="entry name" value="PA2_HIS"/>
    <property type="match status" value="1"/>
</dbReference>
<accession>A0ABM5L898</accession>
<dbReference type="Gene3D" id="1.20.90.10">
    <property type="entry name" value="Phospholipase A2 domain"/>
    <property type="match status" value="1"/>
</dbReference>
<evidence type="ECO:0000256" key="3">
    <source>
        <dbReference type="ARBA" id="ARBA00013278"/>
    </source>
</evidence>
<dbReference type="InterPro" id="IPR016090">
    <property type="entry name" value="PLA2-like_dom"/>
</dbReference>
<evidence type="ECO:0000256" key="7">
    <source>
        <dbReference type="ARBA" id="ARBA00029903"/>
    </source>
</evidence>
<evidence type="ECO:0000256" key="6">
    <source>
        <dbReference type="ARBA" id="ARBA00023098"/>
    </source>
</evidence>
<keyword evidence="4" id="KW-0964">Secreted</keyword>
<dbReference type="RefSeq" id="XP_050518663.1">
    <property type="nucleotide sequence ID" value="XM_050662706.1"/>
</dbReference>
<name>A0ABM5L898_DIAVI</name>
<sequence length="173" mass="19977">MKFGICKFIVLVAFVDTSHGFFGININRVMGDLDKIFPSLLIFPGTKWCGPGNIAASDNDFGTENRTDACCQAHDHCPDLIEGLESRHNLTNPDFHARLSCDCDMAFYNCLKAVDRRTSRKVGKLYFTGLRNKCFKKDYPYVCERYTWYGVCARHKVDTTQDKKYQWFEVPRF</sequence>
<evidence type="ECO:0000313" key="10">
    <source>
        <dbReference type="EnsemblMetazoa" id="XP_050518663.1"/>
    </source>
</evidence>
<dbReference type="CDD" id="cd04704">
    <property type="entry name" value="PLA2_bee_venom_like"/>
    <property type="match status" value="1"/>
</dbReference>
<dbReference type="EnsemblMetazoa" id="XM_050662706.1">
    <property type="protein sequence ID" value="XP_050518663.1"/>
    <property type="gene ID" value="LOC126892884"/>
</dbReference>
<dbReference type="InterPro" id="IPR033113">
    <property type="entry name" value="PLA2_histidine"/>
</dbReference>
<organism evidence="10 11">
    <name type="scientific">Diabrotica virgifera virgifera</name>
    <name type="common">western corn rootworm</name>
    <dbReference type="NCBI Taxonomy" id="50390"/>
    <lineage>
        <taxon>Eukaryota</taxon>
        <taxon>Metazoa</taxon>
        <taxon>Ecdysozoa</taxon>
        <taxon>Arthropoda</taxon>
        <taxon>Hexapoda</taxon>
        <taxon>Insecta</taxon>
        <taxon>Pterygota</taxon>
        <taxon>Neoptera</taxon>
        <taxon>Endopterygota</taxon>
        <taxon>Coleoptera</taxon>
        <taxon>Polyphaga</taxon>
        <taxon>Cucujiformia</taxon>
        <taxon>Chrysomeloidea</taxon>
        <taxon>Chrysomelidae</taxon>
        <taxon>Galerucinae</taxon>
        <taxon>Diabroticina</taxon>
        <taxon>Diabroticites</taxon>
        <taxon>Diabrotica</taxon>
    </lineage>
</organism>
<feature type="domain" description="Phospholipase A2-like central" evidence="9">
    <location>
        <begin position="42"/>
        <end position="137"/>
    </location>
</feature>
<reference evidence="10" key="1">
    <citation type="submission" date="2025-05" db="UniProtKB">
        <authorList>
            <consortium name="EnsemblMetazoa"/>
        </authorList>
    </citation>
    <scope>IDENTIFICATION</scope>
</reference>
<evidence type="ECO:0000259" key="9">
    <source>
        <dbReference type="Pfam" id="PF05826"/>
    </source>
</evidence>
<evidence type="ECO:0000256" key="4">
    <source>
        <dbReference type="ARBA" id="ARBA00022525"/>
    </source>
</evidence>
<dbReference type="SUPFAM" id="SSF48619">
    <property type="entry name" value="Phospholipase A2, PLA2"/>
    <property type="match status" value="1"/>
</dbReference>
<keyword evidence="8" id="KW-0732">Signal</keyword>
<evidence type="ECO:0000313" key="11">
    <source>
        <dbReference type="Proteomes" id="UP001652700"/>
    </source>
</evidence>
<dbReference type="Pfam" id="PF05826">
    <property type="entry name" value="Phospholip_A2_2"/>
    <property type="match status" value="1"/>
</dbReference>
<dbReference type="EC" id="3.1.1.4" evidence="3"/>
<evidence type="ECO:0000256" key="1">
    <source>
        <dbReference type="ARBA" id="ARBA00001913"/>
    </source>
</evidence>
<protein>
    <recommendedName>
        <fullName evidence="3">phospholipase A2</fullName>
        <ecNumber evidence="3">3.1.1.4</ecNumber>
    </recommendedName>
    <alternativeName>
        <fullName evidence="7">Phosphatidylcholine 2-acylhydrolase</fullName>
    </alternativeName>
</protein>